<gene>
    <name evidence="1" type="ordered locus">Os07g0257800</name>
    <name evidence="1" type="ORF">OSNPB_070257800</name>
</gene>
<sequence length="105" mass="12401">MDTKIYSNILREKTIIYLTCSLVYPVAGMKKSMNYNGVEFFTFGEDNKLKVFPPNTYKFKPKSHIILDEVQECILGNFWYQYNNKREEKGTCCLYKTVLLNISIY</sequence>
<protein>
    <submittedName>
        <fullName evidence="1">Os07g0257800 protein</fullName>
    </submittedName>
</protein>
<dbReference type="EMBL" id="AP014963">
    <property type="protein sequence ID" value="BAT00876.1"/>
    <property type="molecule type" value="Genomic_DNA"/>
</dbReference>
<proteinExistence type="predicted"/>
<reference evidence="2" key="1">
    <citation type="journal article" date="2005" name="Nature">
        <title>The map-based sequence of the rice genome.</title>
        <authorList>
            <consortium name="International rice genome sequencing project (IRGSP)"/>
            <person name="Matsumoto T."/>
            <person name="Wu J."/>
            <person name="Kanamori H."/>
            <person name="Katayose Y."/>
            <person name="Fujisawa M."/>
            <person name="Namiki N."/>
            <person name="Mizuno H."/>
            <person name="Yamamoto K."/>
            <person name="Antonio B.A."/>
            <person name="Baba T."/>
            <person name="Sakata K."/>
            <person name="Nagamura Y."/>
            <person name="Aoki H."/>
            <person name="Arikawa K."/>
            <person name="Arita K."/>
            <person name="Bito T."/>
            <person name="Chiden Y."/>
            <person name="Fujitsuka N."/>
            <person name="Fukunaka R."/>
            <person name="Hamada M."/>
            <person name="Harada C."/>
            <person name="Hayashi A."/>
            <person name="Hijishita S."/>
            <person name="Honda M."/>
            <person name="Hosokawa S."/>
            <person name="Ichikawa Y."/>
            <person name="Idonuma A."/>
            <person name="Iijima M."/>
            <person name="Ikeda M."/>
            <person name="Ikeno M."/>
            <person name="Ito K."/>
            <person name="Ito S."/>
            <person name="Ito T."/>
            <person name="Ito Y."/>
            <person name="Ito Y."/>
            <person name="Iwabuchi A."/>
            <person name="Kamiya K."/>
            <person name="Karasawa W."/>
            <person name="Kurita K."/>
            <person name="Katagiri S."/>
            <person name="Kikuta A."/>
            <person name="Kobayashi H."/>
            <person name="Kobayashi N."/>
            <person name="Machita K."/>
            <person name="Maehara T."/>
            <person name="Masukawa M."/>
            <person name="Mizubayashi T."/>
            <person name="Mukai Y."/>
            <person name="Nagasaki H."/>
            <person name="Nagata Y."/>
            <person name="Naito S."/>
            <person name="Nakashima M."/>
            <person name="Nakama Y."/>
            <person name="Nakamichi Y."/>
            <person name="Nakamura M."/>
            <person name="Meguro A."/>
            <person name="Negishi M."/>
            <person name="Ohta I."/>
            <person name="Ohta T."/>
            <person name="Okamoto M."/>
            <person name="Ono N."/>
            <person name="Saji S."/>
            <person name="Sakaguchi M."/>
            <person name="Sakai K."/>
            <person name="Shibata M."/>
            <person name="Shimokawa T."/>
            <person name="Song J."/>
            <person name="Takazaki Y."/>
            <person name="Terasawa K."/>
            <person name="Tsugane M."/>
            <person name="Tsuji K."/>
            <person name="Ueda S."/>
            <person name="Waki K."/>
            <person name="Yamagata H."/>
            <person name="Yamamoto M."/>
            <person name="Yamamoto S."/>
            <person name="Yamane H."/>
            <person name="Yoshiki S."/>
            <person name="Yoshihara R."/>
            <person name="Yukawa K."/>
            <person name="Zhong H."/>
            <person name="Yano M."/>
            <person name="Yuan Q."/>
            <person name="Ouyang S."/>
            <person name="Liu J."/>
            <person name="Jones K.M."/>
            <person name="Gansberger K."/>
            <person name="Moffat K."/>
            <person name="Hill J."/>
            <person name="Bera J."/>
            <person name="Fadrosh D."/>
            <person name="Jin S."/>
            <person name="Johri S."/>
            <person name="Kim M."/>
            <person name="Overton L."/>
            <person name="Reardon M."/>
            <person name="Tsitrin T."/>
            <person name="Vuong H."/>
            <person name="Weaver B."/>
            <person name="Ciecko A."/>
            <person name="Tallon L."/>
            <person name="Jackson J."/>
            <person name="Pai G."/>
            <person name="Aken S.V."/>
            <person name="Utterback T."/>
            <person name="Reidmuller S."/>
            <person name="Feldblyum T."/>
            <person name="Hsiao J."/>
            <person name="Zismann V."/>
            <person name="Iobst S."/>
            <person name="de Vazeille A.R."/>
            <person name="Buell C.R."/>
            <person name="Ying K."/>
            <person name="Li Y."/>
            <person name="Lu T."/>
            <person name="Huang Y."/>
            <person name="Zhao Q."/>
            <person name="Feng Q."/>
            <person name="Zhang L."/>
            <person name="Zhu J."/>
            <person name="Weng Q."/>
            <person name="Mu J."/>
            <person name="Lu Y."/>
            <person name="Fan D."/>
            <person name="Liu Y."/>
            <person name="Guan J."/>
            <person name="Zhang Y."/>
            <person name="Yu S."/>
            <person name="Liu X."/>
            <person name="Zhang Y."/>
            <person name="Hong G."/>
            <person name="Han B."/>
            <person name="Choisne N."/>
            <person name="Demange N."/>
            <person name="Orjeda G."/>
            <person name="Samain S."/>
            <person name="Cattolico L."/>
            <person name="Pelletier E."/>
            <person name="Couloux A."/>
            <person name="Segurens B."/>
            <person name="Wincker P."/>
            <person name="D'Hont A."/>
            <person name="Scarpelli C."/>
            <person name="Weissenbach J."/>
            <person name="Salanoubat M."/>
            <person name="Quetier F."/>
            <person name="Yu Y."/>
            <person name="Kim H.R."/>
            <person name="Rambo T."/>
            <person name="Currie J."/>
            <person name="Collura K."/>
            <person name="Luo M."/>
            <person name="Yang T."/>
            <person name="Ammiraju J.S.S."/>
            <person name="Engler F."/>
            <person name="Soderlund C."/>
            <person name="Wing R.A."/>
            <person name="Palmer L.E."/>
            <person name="de la Bastide M."/>
            <person name="Spiegel L."/>
            <person name="Nascimento L."/>
            <person name="Zutavern T."/>
            <person name="O'Shaughnessy A."/>
            <person name="Dike S."/>
            <person name="Dedhia N."/>
            <person name="Preston R."/>
            <person name="Balija V."/>
            <person name="McCombie W.R."/>
            <person name="Chow T."/>
            <person name="Chen H."/>
            <person name="Chung M."/>
            <person name="Chen C."/>
            <person name="Shaw J."/>
            <person name="Wu H."/>
            <person name="Hsiao K."/>
            <person name="Chao Y."/>
            <person name="Chu M."/>
            <person name="Cheng C."/>
            <person name="Hour A."/>
            <person name="Lee P."/>
            <person name="Lin S."/>
            <person name="Lin Y."/>
            <person name="Liou J."/>
            <person name="Liu S."/>
            <person name="Hsing Y."/>
            <person name="Raghuvanshi S."/>
            <person name="Mohanty A."/>
            <person name="Bharti A.K."/>
            <person name="Gaur A."/>
            <person name="Gupta V."/>
            <person name="Kumar D."/>
            <person name="Ravi V."/>
            <person name="Vij S."/>
            <person name="Kapur A."/>
            <person name="Khurana P."/>
            <person name="Khurana P."/>
            <person name="Khurana J.P."/>
            <person name="Tyagi A.K."/>
            <person name="Gaikwad K."/>
            <person name="Singh A."/>
            <person name="Dalal V."/>
            <person name="Srivastava S."/>
            <person name="Dixit A."/>
            <person name="Pal A.K."/>
            <person name="Ghazi I.A."/>
            <person name="Yadav M."/>
            <person name="Pandit A."/>
            <person name="Bhargava A."/>
            <person name="Sureshbabu K."/>
            <person name="Batra K."/>
            <person name="Sharma T.R."/>
            <person name="Mohapatra T."/>
            <person name="Singh N.K."/>
            <person name="Messing J."/>
            <person name="Nelson A.B."/>
            <person name="Fuks G."/>
            <person name="Kavchok S."/>
            <person name="Keizer G."/>
            <person name="Linton E."/>
            <person name="Llaca V."/>
            <person name="Song R."/>
            <person name="Tanyolac B."/>
            <person name="Young S."/>
            <person name="Ho-Il K."/>
            <person name="Hahn J.H."/>
            <person name="Sangsakoo G."/>
            <person name="Vanavichit A."/>
            <person name="de Mattos Luiz.A.T."/>
            <person name="Zimmer P.D."/>
            <person name="Malone G."/>
            <person name="Dellagostin O."/>
            <person name="de Oliveira A.C."/>
            <person name="Bevan M."/>
            <person name="Bancroft I."/>
            <person name="Minx P."/>
            <person name="Cordum H."/>
            <person name="Wilson R."/>
            <person name="Cheng Z."/>
            <person name="Jin W."/>
            <person name="Jiang J."/>
            <person name="Leong S.A."/>
            <person name="Iwama H."/>
            <person name="Gojobori T."/>
            <person name="Itoh T."/>
            <person name="Niimura Y."/>
            <person name="Fujii Y."/>
            <person name="Habara T."/>
            <person name="Sakai H."/>
            <person name="Sato Y."/>
            <person name="Wilson G."/>
            <person name="Kumar K."/>
            <person name="McCouch S."/>
            <person name="Juretic N."/>
            <person name="Hoen D."/>
            <person name="Wright S."/>
            <person name="Bruskiewich R."/>
            <person name="Bureau T."/>
            <person name="Miyao A."/>
            <person name="Hirochika H."/>
            <person name="Nishikawa T."/>
            <person name="Kadowaki K."/>
            <person name="Sugiura M."/>
            <person name="Burr B."/>
            <person name="Sasaki T."/>
        </authorList>
    </citation>
    <scope>NUCLEOTIDE SEQUENCE [LARGE SCALE GENOMIC DNA]</scope>
    <source>
        <strain evidence="2">cv. Nipponbare</strain>
    </source>
</reference>
<evidence type="ECO:0000313" key="2">
    <source>
        <dbReference type="Proteomes" id="UP000059680"/>
    </source>
</evidence>
<dbReference type="Gramene" id="Os07t0257800-00">
    <property type="protein sequence ID" value="Os07t0257800-00"/>
    <property type="gene ID" value="Os07g0257800"/>
</dbReference>
<keyword evidence="2" id="KW-1185">Reference proteome</keyword>
<accession>A0A0P0X4T6</accession>
<dbReference type="Proteomes" id="UP000059680">
    <property type="component" value="Chromosome 7"/>
</dbReference>
<reference evidence="1 2" key="3">
    <citation type="journal article" date="2013" name="Rice">
        <title>Improvement of the Oryza sativa Nipponbare reference genome using next generation sequence and optical map data.</title>
        <authorList>
            <person name="Kawahara Y."/>
            <person name="de la Bastide M."/>
            <person name="Hamilton J.P."/>
            <person name="Kanamori H."/>
            <person name="McCombie W.R."/>
            <person name="Ouyang S."/>
            <person name="Schwartz D.C."/>
            <person name="Tanaka T."/>
            <person name="Wu J."/>
            <person name="Zhou S."/>
            <person name="Childs K.L."/>
            <person name="Davidson R.M."/>
            <person name="Lin H."/>
            <person name="Quesada-Ocampo L."/>
            <person name="Vaillancourt B."/>
            <person name="Sakai H."/>
            <person name="Lee S.S."/>
            <person name="Kim J."/>
            <person name="Numa H."/>
            <person name="Itoh T."/>
            <person name="Buell C.R."/>
            <person name="Matsumoto T."/>
        </authorList>
    </citation>
    <scope>NUCLEOTIDE SEQUENCE [LARGE SCALE GENOMIC DNA]</scope>
    <source>
        <strain evidence="2">cv. Nipponbare</strain>
    </source>
</reference>
<dbReference type="PaxDb" id="39947-A0A0P0X4T6"/>
<evidence type="ECO:0000313" key="1">
    <source>
        <dbReference type="EMBL" id="BAT00876.1"/>
    </source>
</evidence>
<dbReference type="AlphaFoldDB" id="A0A0P0X4T6"/>
<dbReference type="eggNOG" id="ENOG502SWW1">
    <property type="taxonomic scope" value="Eukaryota"/>
</dbReference>
<dbReference type="InParanoid" id="A0A0P0X4T6"/>
<name>A0A0P0X4T6_ORYSJ</name>
<organism evidence="1 2">
    <name type="scientific">Oryza sativa subsp. japonica</name>
    <name type="common">Rice</name>
    <dbReference type="NCBI Taxonomy" id="39947"/>
    <lineage>
        <taxon>Eukaryota</taxon>
        <taxon>Viridiplantae</taxon>
        <taxon>Streptophyta</taxon>
        <taxon>Embryophyta</taxon>
        <taxon>Tracheophyta</taxon>
        <taxon>Spermatophyta</taxon>
        <taxon>Magnoliopsida</taxon>
        <taxon>Liliopsida</taxon>
        <taxon>Poales</taxon>
        <taxon>Poaceae</taxon>
        <taxon>BOP clade</taxon>
        <taxon>Oryzoideae</taxon>
        <taxon>Oryzeae</taxon>
        <taxon>Oryzinae</taxon>
        <taxon>Oryza</taxon>
        <taxon>Oryza sativa</taxon>
    </lineage>
</organism>
<reference evidence="1 2" key="2">
    <citation type="journal article" date="2013" name="Plant Cell Physiol.">
        <title>Rice Annotation Project Database (RAP-DB): an integrative and interactive database for rice genomics.</title>
        <authorList>
            <person name="Sakai H."/>
            <person name="Lee S.S."/>
            <person name="Tanaka T."/>
            <person name="Numa H."/>
            <person name="Kim J."/>
            <person name="Kawahara Y."/>
            <person name="Wakimoto H."/>
            <person name="Yang C.C."/>
            <person name="Iwamoto M."/>
            <person name="Abe T."/>
            <person name="Yamada Y."/>
            <person name="Muto A."/>
            <person name="Inokuchi H."/>
            <person name="Ikemura T."/>
            <person name="Matsumoto T."/>
            <person name="Sasaki T."/>
            <person name="Itoh T."/>
        </authorList>
    </citation>
    <scope>NUCLEOTIDE SEQUENCE [LARGE SCALE GENOMIC DNA]</scope>
    <source>
        <strain evidence="2">cv. Nipponbare</strain>
    </source>
</reference>